<protein>
    <submittedName>
        <fullName evidence="1">DUF5041 domain-containing protein</fullName>
    </submittedName>
</protein>
<dbReference type="Proteomes" id="UP000886722">
    <property type="component" value="Unassembled WGS sequence"/>
</dbReference>
<evidence type="ECO:0000313" key="2">
    <source>
        <dbReference type="Proteomes" id="UP000886722"/>
    </source>
</evidence>
<reference evidence="1" key="1">
    <citation type="submission" date="2020-10" db="EMBL/GenBank/DDBJ databases">
        <authorList>
            <person name="Gilroy R."/>
        </authorList>
    </citation>
    <scope>NUCLEOTIDE SEQUENCE</scope>
    <source>
        <strain evidence="1">21143</strain>
    </source>
</reference>
<gene>
    <name evidence="1" type="ORF">IAD06_05090</name>
</gene>
<reference evidence="1" key="2">
    <citation type="journal article" date="2021" name="PeerJ">
        <title>Extensive microbial diversity within the chicken gut microbiome revealed by metagenomics and culture.</title>
        <authorList>
            <person name="Gilroy R."/>
            <person name="Ravi A."/>
            <person name="Getino M."/>
            <person name="Pursley I."/>
            <person name="Horton D.L."/>
            <person name="Alikhan N.F."/>
            <person name="Baker D."/>
            <person name="Gharbi K."/>
            <person name="Hall N."/>
            <person name="Watson M."/>
            <person name="Adriaenssens E.M."/>
            <person name="Foster-Nyarko E."/>
            <person name="Jarju S."/>
            <person name="Secka A."/>
            <person name="Antonio M."/>
            <person name="Oren A."/>
            <person name="Chaudhuri R.R."/>
            <person name="La Ragione R."/>
            <person name="Hildebrand F."/>
            <person name="Pallen M.J."/>
        </authorList>
    </citation>
    <scope>NUCLEOTIDE SEQUENCE</scope>
    <source>
        <strain evidence="1">21143</strain>
    </source>
</reference>
<dbReference type="AlphaFoldDB" id="A0A9D1GEA0"/>
<sequence length="228" mass="26488">MKHLFLTLFFATLLLPINAKEKEIRIKSAEISHTDIINVLDRMGIHIAHFDLSELDKKEYNINFYIDEYKTGKKIDRIANFKIGRNRKDLPKKADEREAFIKSRNLNVSKKAKYWTLNQMSIYVIPESDSTVTITISCPRGAATQQVKIAALPQNKMPIYDFRTFEIAPVTEKTQEIPLAIYNSFFFDEKHNISRSCYGKITAEMSEDIFDILPHYYVIGITLKEVKK</sequence>
<dbReference type="EMBL" id="DVKT01000036">
    <property type="protein sequence ID" value="HIT39393.1"/>
    <property type="molecule type" value="Genomic_DNA"/>
</dbReference>
<dbReference type="InterPro" id="IPR032222">
    <property type="entry name" value="DUF5041"/>
</dbReference>
<proteinExistence type="predicted"/>
<dbReference type="Pfam" id="PF16444">
    <property type="entry name" value="DUF5041"/>
    <property type="match status" value="1"/>
</dbReference>
<accession>A0A9D1GEA0</accession>
<comment type="caution">
    <text evidence="1">The sequence shown here is derived from an EMBL/GenBank/DDBJ whole genome shotgun (WGS) entry which is preliminary data.</text>
</comment>
<organism evidence="1 2">
    <name type="scientific">Candidatus Caccoplasma intestinavium</name>
    <dbReference type="NCBI Taxonomy" id="2840716"/>
    <lineage>
        <taxon>Bacteria</taxon>
        <taxon>Pseudomonadati</taxon>
        <taxon>Bacteroidota</taxon>
        <taxon>Bacteroidia</taxon>
        <taxon>Bacteroidales</taxon>
        <taxon>Bacteroidaceae</taxon>
        <taxon>Bacteroidaceae incertae sedis</taxon>
        <taxon>Candidatus Caccoplasma</taxon>
    </lineage>
</organism>
<evidence type="ECO:0000313" key="1">
    <source>
        <dbReference type="EMBL" id="HIT39393.1"/>
    </source>
</evidence>
<name>A0A9D1GEA0_9BACT</name>